<feature type="domain" description="DUF7309" evidence="3">
    <location>
        <begin position="195"/>
        <end position="355"/>
    </location>
</feature>
<proteinExistence type="predicted"/>
<dbReference type="Pfam" id="PF07929">
    <property type="entry name" value="PRiA4_ORF3"/>
    <property type="match status" value="1"/>
</dbReference>
<feature type="domain" description="Plasmid pRiA4b Orf3-like" evidence="1">
    <location>
        <begin position="2"/>
        <end position="145"/>
    </location>
</feature>
<reference evidence="4 5" key="1">
    <citation type="submission" date="2015-01" db="EMBL/GenBank/DDBJ databases">
        <authorList>
            <person name="Filippidou S."/>
            <person name="Jeanneret N."/>
            <person name="Russel-Delif L."/>
            <person name="Junier T."/>
            <person name="Wunderlin T."/>
            <person name="Molina V."/>
            <person name="Johnson S.L."/>
            <person name="Davenport K.W."/>
            <person name="Chain P.S."/>
            <person name="Dorador C."/>
            <person name="Junier P."/>
        </authorList>
    </citation>
    <scope>NUCLEOTIDE SEQUENCE [LARGE SCALE GENOMIC DNA]</scope>
    <source>
        <strain evidence="4 5">Et7/4</strain>
    </source>
</reference>
<dbReference type="EMBL" id="JYBP01000003">
    <property type="protein sequence ID" value="KJE27675.1"/>
    <property type="molecule type" value="Genomic_DNA"/>
</dbReference>
<evidence type="ECO:0000259" key="1">
    <source>
        <dbReference type="Pfam" id="PF07929"/>
    </source>
</evidence>
<dbReference type="RefSeq" id="WP_044731129.1">
    <property type="nucleotide sequence ID" value="NZ_JYBP01000003.1"/>
</dbReference>
<dbReference type="Proteomes" id="UP000032522">
    <property type="component" value="Unassembled WGS sequence"/>
</dbReference>
<dbReference type="InterPro" id="IPR054216">
    <property type="entry name" value="DUF6930"/>
</dbReference>
<dbReference type="InterPro" id="IPR012912">
    <property type="entry name" value="Plasmid_pRiA4b_Orf3-like"/>
</dbReference>
<evidence type="ECO:0000313" key="4">
    <source>
        <dbReference type="EMBL" id="KJE27675.1"/>
    </source>
</evidence>
<sequence>MIYQLKVQLKHMRPPIWRRLLVPGEMTFAELHRVLQAAFGWMDQHLHTFYMTKVGGTARLRVEIGNEAAGWDGADYDEREERIGQWFVEEGDRAQYVYDFGDMWEHEIVLEKIVDPLPGALYPCCIKAVRVGLKEDSWGEVQAIEEAMSTAELTANVNVALAPFQRKVVKEEGEAKKTKRAASKGRVEEVERDVWKTLFDQALAYRDLAPWTWMDDDQIFAVVTPDGESLYCAVIGALGQEYGLVIYIGEEGYACLQDILSGTLHPKDAVFKERALLVSFAPRNDLERDDKAMLRKYNIPVSGKRLLPMFRSFAPGYYPWFLSEQEAAWAAMALEQAVVVAERLRDGELSLASSARGNRLFARIAERREDGLHWRDGWVPRPKAKKKETPVLEIGTDELEKVKALDRAPLFAEFSVAYVNKPIQERRWERPYFPLLALAADAAGGVILHHQVFRGQLEAKTLQQSFLEFALALGRVPSHVRVTKEHGPLLAPLLRELGVKMSMGPTPRSDEVRELFEQFAI</sequence>
<organism evidence="4 5">
    <name type="scientific">Geobacillus kaustophilus</name>
    <dbReference type="NCBI Taxonomy" id="1462"/>
    <lineage>
        <taxon>Bacteria</taxon>
        <taxon>Bacillati</taxon>
        <taxon>Bacillota</taxon>
        <taxon>Bacilli</taxon>
        <taxon>Bacillales</taxon>
        <taxon>Anoxybacillaceae</taxon>
        <taxon>Geobacillus</taxon>
        <taxon>Geobacillus thermoleovorans group</taxon>
    </lineage>
</organism>
<protein>
    <submittedName>
        <fullName evidence="4">Plasmid pRiA4b ORF-3-like family protein</fullName>
    </submittedName>
</protein>
<dbReference type="SUPFAM" id="SSF159941">
    <property type="entry name" value="MM3350-like"/>
    <property type="match status" value="1"/>
</dbReference>
<comment type="caution">
    <text evidence="4">The sequence shown here is derived from an EMBL/GenBank/DDBJ whole genome shotgun (WGS) entry which is preliminary data.</text>
</comment>
<dbReference type="PANTHER" id="PTHR41878:SF1">
    <property type="entry name" value="TNPR PROTEIN"/>
    <property type="match status" value="1"/>
</dbReference>
<dbReference type="AlphaFoldDB" id="A0A0D8BU55"/>
<evidence type="ECO:0000259" key="3">
    <source>
        <dbReference type="Pfam" id="PF23988"/>
    </source>
</evidence>
<dbReference type="InterPro" id="IPR055733">
    <property type="entry name" value="DUF7309"/>
</dbReference>
<dbReference type="Pfam" id="PF23988">
    <property type="entry name" value="DUF7309"/>
    <property type="match status" value="1"/>
</dbReference>
<dbReference type="Gene3D" id="3.10.290.30">
    <property type="entry name" value="MM3350-like"/>
    <property type="match status" value="1"/>
</dbReference>
<feature type="domain" description="DUF6930" evidence="2">
    <location>
        <begin position="399"/>
        <end position="516"/>
    </location>
</feature>
<dbReference type="PATRIC" id="fig|1462.6.peg.1126"/>
<gene>
    <name evidence="4" type="ORF">LG52_961</name>
</gene>
<dbReference type="Pfam" id="PF22007">
    <property type="entry name" value="DUF6930"/>
    <property type="match status" value="1"/>
</dbReference>
<evidence type="ECO:0000259" key="2">
    <source>
        <dbReference type="Pfam" id="PF22007"/>
    </source>
</evidence>
<accession>A0A0D8BU55</accession>
<evidence type="ECO:0000313" key="5">
    <source>
        <dbReference type="Proteomes" id="UP000032522"/>
    </source>
</evidence>
<dbReference type="InterPro" id="IPR024047">
    <property type="entry name" value="MM3350-like_sf"/>
</dbReference>
<dbReference type="OrthoDB" id="9801392at2"/>
<name>A0A0D8BU55_GEOKU</name>
<dbReference type="PANTHER" id="PTHR41878">
    <property type="entry name" value="LEXA REPRESSOR-RELATED"/>
    <property type="match status" value="1"/>
</dbReference>